<name>A0A6M4GT82_9PROT</name>
<organism evidence="2 3">
    <name type="scientific">Usitatibacter rugosus</name>
    <dbReference type="NCBI Taxonomy" id="2732067"/>
    <lineage>
        <taxon>Bacteria</taxon>
        <taxon>Pseudomonadati</taxon>
        <taxon>Pseudomonadota</taxon>
        <taxon>Betaproteobacteria</taxon>
        <taxon>Nitrosomonadales</taxon>
        <taxon>Usitatibacteraceae</taxon>
        <taxon>Usitatibacter</taxon>
    </lineage>
</organism>
<evidence type="ECO:0008006" key="4">
    <source>
        <dbReference type="Google" id="ProtNLM"/>
    </source>
</evidence>
<sequence length="127" mass="13796">MTTTKLAVLAVAAAFAVPAYAQMSIPGVTKTKEVEKLSKSDISKEMVFKKGDIDKCKDEAKKKEPKVSGNMAARFKVNTDGTTTDITIVDTKLQSSAFGTCLSNKIKGWTFTKAKQKSDSYDLVTTF</sequence>
<evidence type="ECO:0000313" key="2">
    <source>
        <dbReference type="EMBL" id="QJR09503.1"/>
    </source>
</evidence>
<dbReference type="EMBL" id="CP053069">
    <property type="protein sequence ID" value="QJR09503.1"/>
    <property type="molecule type" value="Genomic_DNA"/>
</dbReference>
<keyword evidence="3" id="KW-1185">Reference proteome</keyword>
<accession>A0A6M4GT82</accession>
<protein>
    <recommendedName>
        <fullName evidence="4">TonB-like protein</fullName>
    </recommendedName>
</protein>
<dbReference type="NCBIfam" id="NF033768">
    <property type="entry name" value="myxo_SS_tail"/>
    <property type="match status" value="1"/>
</dbReference>
<evidence type="ECO:0000313" key="3">
    <source>
        <dbReference type="Proteomes" id="UP000501534"/>
    </source>
</evidence>
<feature type="signal peptide" evidence="1">
    <location>
        <begin position="1"/>
        <end position="21"/>
    </location>
</feature>
<keyword evidence="1" id="KW-0732">Signal</keyword>
<dbReference type="InterPro" id="IPR049806">
    <property type="entry name" value="MasK-like_C"/>
</dbReference>
<dbReference type="AlphaFoldDB" id="A0A6M4GT82"/>
<evidence type="ECO:0000256" key="1">
    <source>
        <dbReference type="SAM" id="SignalP"/>
    </source>
</evidence>
<dbReference type="Gene3D" id="3.30.2420.10">
    <property type="entry name" value="TonB"/>
    <property type="match status" value="1"/>
</dbReference>
<reference evidence="2 3" key="1">
    <citation type="submission" date="2020-04" db="EMBL/GenBank/DDBJ databases">
        <title>Usitatibacter rugosus gen. nov., sp. nov. and Usitatibacter palustris sp. nov., novel members of Usitatibacteraceae fam. nov. within the order Nitrosomonadales isolated from soil.</title>
        <authorList>
            <person name="Huber K.J."/>
            <person name="Neumann-Schaal M."/>
            <person name="Geppert A."/>
            <person name="Luckner M."/>
            <person name="Wanner G."/>
            <person name="Overmann J."/>
        </authorList>
    </citation>
    <scope>NUCLEOTIDE SEQUENCE [LARGE SCALE GENOMIC DNA]</scope>
    <source>
        <strain evidence="2 3">0125_3</strain>
    </source>
</reference>
<feature type="chain" id="PRO_5026964862" description="TonB-like protein" evidence="1">
    <location>
        <begin position="22"/>
        <end position="127"/>
    </location>
</feature>
<proteinExistence type="predicted"/>
<dbReference type="Proteomes" id="UP000501534">
    <property type="component" value="Chromosome"/>
</dbReference>
<gene>
    <name evidence="2" type="ORF">DSM104443_00547</name>
</gene>
<dbReference type="KEGG" id="uru:DSM104443_00547"/>
<dbReference type="RefSeq" id="WP_171089259.1">
    <property type="nucleotide sequence ID" value="NZ_CP053069.1"/>
</dbReference>